<feature type="domain" description="Transferrin receptor-like dimerisation" evidence="1">
    <location>
        <begin position="2"/>
        <end position="82"/>
    </location>
</feature>
<dbReference type="PANTHER" id="PTHR10404">
    <property type="entry name" value="N-ACETYLATED-ALPHA-LINKED ACIDIC DIPEPTIDASE"/>
    <property type="match status" value="1"/>
</dbReference>
<dbReference type="Pfam" id="PF04253">
    <property type="entry name" value="TFR_dimer"/>
    <property type="match status" value="1"/>
</dbReference>
<dbReference type="InterPro" id="IPR007365">
    <property type="entry name" value="TFR-like_dimer_dom"/>
</dbReference>
<keyword evidence="3" id="KW-1185">Reference proteome</keyword>
<dbReference type="AlphaFoldDB" id="A0A816GYH2"/>
<reference evidence="2" key="1">
    <citation type="submission" date="2021-02" db="EMBL/GenBank/DDBJ databases">
        <authorList>
            <person name="Nowell W R."/>
        </authorList>
    </citation>
    <scope>NUCLEOTIDE SEQUENCE</scope>
</reference>
<sequence length="91" mass="10350">PLQLRIINDQLMQLERAFQNPLGNSIEQSDLKHIVYAPSRTNRYNARGFPSITDAIEDRNITLIQQQISIATYFVQSAVSVLRPPQAIQTI</sequence>
<dbReference type="Proteomes" id="UP000663828">
    <property type="component" value="Unassembled WGS sequence"/>
</dbReference>
<name>A0A816GYH2_ADIRI</name>
<organism evidence="2 3">
    <name type="scientific">Adineta ricciae</name>
    <name type="common">Rotifer</name>
    <dbReference type="NCBI Taxonomy" id="249248"/>
    <lineage>
        <taxon>Eukaryota</taxon>
        <taxon>Metazoa</taxon>
        <taxon>Spiralia</taxon>
        <taxon>Gnathifera</taxon>
        <taxon>Rotifera</taxon>
        <taxon>Eurotatoria</taxon>
        <taxon>Bdelloidea</taxon>
        <taxon>Adinetida</taxon>
        <taxon>Adinetidae</taxon>
        <taxon>Adineta</taxon>
    </lineage>
</organism>
<gene>
    <name evidence="2" type="ORF">XAT740_LOCUS60532</name>
</gene>
<dbReference type="Gene3D" id="1.20.930.40">
    <property type="entry name" value="Transferrin receptor-like, dimerisation domain"/>
    <property type="match status" value="1"/>
</dbReference>
<dbReference type="PANTHER" id="PTHR10404:SF77">
    <property type="entry name" value="GLUTAMATE CARBOXYPEPTIDASE 2 HOMOLOG"/>
    <property type="match status" value="1"/>
</dbReference>
<evidence type="ECO:0000313" key="2">
    <source>
        <dbReference type="EMBL" id="CAF1680887.1"/>
    </source>
</evidence>
<dbReference type="InterPro" id="IPR036757">
    <property type="entry name" value="TFR-like_dimer_dom_sf"/>
</dbReference>
<evidence type="ECO:0000259" key="1">
    <source>
        <dbReference type="Pfam" id="PF04253"/>
    </source>
</evidence>
<comment type="caution">
    <text evidence="2">The sequence shown here is derived from an EMBL/GenBank/DDBJ whole genome shotgun (WGS) entry which is preliminary data.</text>
</comment>
<evidence type="ECO:0000313" key="3">
    <source>
        <dbReference type="Proteomes" id="UP000663828"/>
    </source>
</evidence>
<dbReference type="EMBL" id="CAJNOR010015027">
    <property type="protein sequence ID" value="CAF1680887.1"/>
    <property type="molecule type" value="Genomic_DNA"/>
</dbReference>
<dbReference type="InterPro" id="IPR039373">
    <property type="entry name" value="Peptidase_M28B"/>
</dbReference>
<dbReference type="GO" id="GO:0004180">
    <property type="term" value="F:carboxypeptidase activity"/>
    <property type="evidence" value="ECO:0007669"/>
    <property type="project" value="TreeGrafter"/>
</dbReference>
<proteinExistence type="predicted"/>
<dbReference type="SUPFAM" id="SSF47672">
    <property type="entry name" value="Transferrin receptor-like dimerisation domain"/>
    <property type="match status" value="1"/>
</dbReference>
<feature type="non-terminal residue" evidence="2">
    <location>
        <position position="1"/>
    </location>
</feature>
<accession>A0A816GYH2</accession>
<protein>
    <recommendedName>
        <fullName evidence="1">Transferrin receptor-like dimerisation domain-containing protein</fullName>
    </recommendedName>
</protein>